<dbReference type="AlphaFoldDB" id="A0A2N1NH81"/>
<proteinExistence type="predicted"/>
<name>A0A2N1NH81_9GLOM</name>
<evidence type="ECO:0000313" key="2">
    <source>
        <dbReference type="Proteomes" id="UP000233469"/>
    </source>
</evidence>
<reference evidence="1 2" key="2">
    <citation type="submission" date="2017-10" db="EMBL/GenBank/DDBJ databases">
        <title>Extensive intraspecific genome diversity in a model arbuscular mycorrhizal fungus.</title>
        <authorList>
            <person name="Chen E.C.H."/>
            <person name="Morin E."/>
            <person name="Baudet D."/>
            <person name="Noel J."/>
            <person name="Ndikumana S."/>
            <person name="Charron P."/>
            <person name="St-Onge C."/>
            <person name="Giorgi J."/>
            <person name="Grigoriev I.V."/>
            <person name="Roux C."/>
            <person name="Martin F.M."/>
            <person name="Corradi N."/>
        </authorList>
    </citation>
    <scope>NUCLEOTIDE SEQUENCE [LARGE SCALE GENOMIC DNA]</scope>
    <source>
        <strain evidence="1 2">C2</strain>
    </source>
</reference>
<gene>
    <name evidence="1" type="ORF">RhiirC2_741166</name>
</gene>
<reference evidence="1 2" key="1">
    <citation type="submission" date="2016-04" db="EMBL/GenBank/DDBJ databases">
        <title>Genome analyses suggest a sexual origin of heterokaryosis in a supposedly ancient asexual fungus.</title>
        <authorList>
            <person name="Ropars J."/>
            <person name="Sedzielewska K."/>
            <person name="Noel J."/>
            <person name="Charron P."/>
            <person name="Farinelli L."/>
            <person name="Marton T."/>
            <person name="Kruger M."/>
            <person name="Pelin A."/>
            <person name="Brachmann A."/>
            <person name="Corradi N."/>
        </authorList>
    </citation>
    <scope>NUCLEOTIDE SEQUENCE [LARGE SCALE GENOMIC DNA]</scope>
    <source>
        <strain evidence="1 2">C2</strain>
    </source>
</reference>
<dbReference type="EMBL" id="LLXL01000384">
    <property type="protein sequence ID" value="PKK73236.1"/>
    <property type="molecule type" value="Genomic_DNA"/>
</dbReference>
<feature type="non-terminal residue" evidence="1">
    <location>
        <position position="1"/>
    </location>
</feature>
<dbReference type="VEuPathDB" id="FungiDB:RhiirA1_422657"/>
<evidence type="ECO:0000313" key="1">
    <source>
        <dbReference type="EMBL" id="PKK73236.1"/>
    </source>
</evidence>
<dbReference type="VEuPathDB" id="FungiDB:RhiirFUN_020406"/>
<protein>
    <submittedName>
        <fullName evidence="1">Uncharacterized protein</fullName>
    </submittedName>
</protein>
<sequence length="147" mass="17929">VKTFMNPNRCYIANSLSYKLHNKDQENYISYIKEKFTSYIEEVNRYGFDHIIIIRKLYYRMLFLNCFGHVFNLNGITDALWFLGNYFKGIERVAKGLATDWKLRIIYAKFTHFKIFYIYFLSTPLKHYTFPIEKKRKKKKSSRKKHH</sequence>
<dbReference type="VEuPathDB" id="FungiDB:FUN_020651"/>
<comment type="caution">
    <text evidence="1">The sequence shown here is derived from an EMBL/GenBank/DDBJ whole genome shotgun (WGS) entry which is preliminary data.</text>
</comment>
<dbReference type="Proteomes" id="UP000233469">
    <property type="component" value="Unassembled WGS sequence"/>
</dbReference>
<accession>A0A2N1NH81</accession>
<organism evidence="1 2">
    <name type="scientific">Rhizophagus irregularis</name>
    <dbReference type="NCBI Taxonomy" id="588596"/>
    <lineage>
        <taxon>Eukaryota</taxon>
        <taxon>Fungi</taxon>
        <taxon>Fungi incertae sedis</taxon>
        <taxon>Mucoromycota</taxon>
        <taxon>Glomeromycotina</taxon>
        <taxon>Glomeromycetes</taxon>
        <taxon>Glomerales</taxon>
        <taxon>Glomeraceae</taxon>
        <taxon>Rhizophagus</taxon>
    </lineage>
</organism>